<dbReference type="Proteomes" id="UP000807769">
    <property type="component" value="Unassembled WGS sequence"/>
</dbReference>
<name>A0A9P7J9Z2_9AGAM</name>
<evidence type="ECO:0000313" key="3">
    <source>
        <dbReference type="Proteomes" id="UP000807769"/>
    </source>
</evidence>
<reference evidence="2" key="1">
    <citation type="journal article" date="2020" name="New Phytol.">
        <title>Comparative genomics reveals dynamic genome evolution in host specialist ectomycorrhizal fungi.</title>
        <authorList>
            <person name="Lofgren L.A."/>
            <person name="Nguyen N.H."/>
            <person name="Vilgalys R."/>
            <person name="Ruytinx J."/>
            <person name="Liao H.L."/>
            <person name="Branco S."/>
            <person name="Kuo A."/>
            <person name="LaButti K."/>
            <person name="Lipzen A."/>
            <person name="Andreopoulos W."/>
            <person name="Pangilinan J."/>
            <person name="Riley R."/>
            <person name="Hundley H."/>
            <person name="Na H."/>
            <person name="Barry K."/>
            <person name="Grigoriev I.V."/>
            <person name="Stajich J.E."/>
            <person name="Kennedy P.G."/>
        </authorList>
    </citation>
    <scope>NUCLEOTIDE SEQUENCE</scope>
    <source>
        <strain evidence="2">MN1</strain>
    </source>
</reference>
<evidence type="ECO:0000256" key="1">
    <source>
        <dbReference type="SAM" id="Phobius"/>
    </source>
</evidence>
<dbReference type="GeneID" id="64630570"/>
<dbReference type="EMBL" id="JABBWG010000032">
    <property type="protein sequence ID" value="KAG1810695.1"/>
    <property type="molecule type" value="Genomic_DNA"/>
</dbReference>
<keyword evidence="1" id="KW-0812">Transmembrane</keyword>
<protein>
    <submittedName>
        <fullName evidence="2">Uncharacterized protein</fullName>
    </submittedName>
</protein>
<gene>
    <name evidence="2" type="ORF">BJ212DRAFT_1378182</name>
</gene>
<keyword evidence="3" id="KW-1185">Reference proteome</keyword>
<keyword evidence="1" id="KW-1133">Transmembrane helix</keyword>
<comment type="caution">
    <text evidence="2">The sequence shown here is derived from an EMBL/GenBank/DDBJ whole genome shotgun (WGS) entry which is preliminary data.</text>
</comment>
<keyword evidence="1" id="KW-0472">Membrane</keyword>
<feature type="transmembrane region" description="Helical" evidence="1">
    <location>
        <begin position="74"/>
        <end position="94"/>
    </location>
</feature>
<evidence type="ECO:0000313" key="2">
    <source>
        <dbReference type="EMBL" id="KAG1810695.1"/>
    </source>
</evidence>
<organism evidence="2 3">
    <name type="scientific">Suillus subaureus</name>
    <dbReference type="NCBI Taxonomy" id="48587"/>
    <lineage>
        <taxon>Eukaryota</taxon>
        <taxon>Fungi</taxon>
        <taxon>Dikarya</taxon>
        <taxon>Basidiomycota</taxon>
        <taxon>Agaricomycotina</taxon>
        <taxon>Agaricomycetes</taxon>
        <taxon>Agaricomycetidae</taxon>
        <taxon>Boletales</taxon>
        <taxon>Suillineae</taxon>
        <taxon>Suillaceae</taxon>
        <taxon>Suillus</taxon>
    </lineage>
</organism>
<feature type="transmembrane region" description="Helical" evidence="1">
    <location>
        <begin position="43"/>
        <end position="68"/>
    </location>
</feature>
<accession>A0A9P7J9Z2</accession>
<dbReference type="RefSeq" id="XP_041189591.1">
    <property type="nucleotide sequence ID" value="XM_041336553.1"/>
</dbReference>
<dbReference type="AlphaFoldDB" id="A0A9P7J9Z2"/>
<sequence>MSCRRVGKKGNHDRITDNPTIRAAFEIEIGSRSHFLIHNNTDLVSYVTIHVAGPFLPVICLEIPLYIVWTTSEINSSSCLFAFPLLFSLFSSTWRLSMLGQYQLLAQLVTLTSVASP</sequence>
<proteinExistence type="predicted"/>